<evidence type="ECO:0000256" key="4">
    <source>
        <dbReference type="ARBA" id="ARBA00022989"/>
    </source>
</evidence>
<sequence>MACVMVVVGFKPKWSATIGVVVLSIFNILVNNLWTFHQRRPPPLG</sequence>
<reference evidence="8" key="1">
    <citation type="journal article" date="2010" name="Genome Res.">
        <title>Population genomic sequencing of Coccidioides fungi reveals recent hybridization and transposon control.</title>
        <authorList>
            <person name="Neafsey D.E."/>
            <person name="Barker B.M."/>
            <person name="Sharpton T.J."/>
            <person name="Stajich J.E."/>
            <person name="Park D.J."/>
            <person name="Whiston E."/>
            <person name="Hung C.-Y."/>
            <person name="McMahan C."/>
            <person name="White J."/>
            <person name="Sykes S."/>
            <person name="Heiman D."/>
            <person name="Young S."/>
            <person name="Zeng Q."/>
            <person name="Abouelleil A."/>
            <person name="Aftuck L."/>
            <person name="Bessette D."/>
            <person name="Brown A."/>
            <person name="FitzGerald M."/>
            <person name="Lui A."/>
            <person name="Macdonald J.P."/>
            <person name="Priest M."/>
            <person name="Orbach M.J."/>
            <person name="Galgiani J.N."/>
            <person name="Kirkland T.N."/>
            <person name="Cole G.T."/>
            <person name="Birren B.W."/>
            <person name="Henn M.R."/>
            <person name="Taylor J.W."/>
            <person name="Rounsley S.D."/>
        </authorList>
    </citation>
    <scope>NUCLEOTIDE SEQUENCE [LARGE SCALE GENOMIC DNA]</scope>
    <source>
        <strain evidence="8">RMSCC 2394</strain>
    </source>
</reference>
<dbReference type="AlphaFoldDB" id="A0A0J6Y8Y1"/>
<keyword evidence="5 6" id="KW-0472">Membrane</keyword>
<evidence type="ECO:0000256" key="3">
    <source>
        <dbReference type="ARBA" id="ARBA00022692"/>
    </source>
</evidence>
<evidence type="ECO:0008006" key="9">
    <source>
        <dbReference type="Google" id="ProtNLM"/>
    </source>
</evidence>
<dbReference type="STRING" id="404692.A0A0J6Y8Y1"/>
<accession>A0A0J6Y8Y1</accession>
<name>A0A0J6Y8Y1_COCIT</name>
<evidence type="ECO:0000256" key="1">
    <source>
        <dbReference type="ARBA" id="ARBA00004141"/>
    </source>
</evidence>
<proteinExistence type="inferred from homology"/>
<dbReference type="InterPro" id="IPR002995">
    <property type="entry name" value="Surf4"/>
</dbReference>
<evidence type="ECO:0000256" key="6">
    <source>
        <dbReference type="SAM" id="Phobius"/>
    </source>
</evidence>
<dbReference type="EMBL" id="DS028094">
    <property type="protein sequence ID" value="KMP04170.1"/>
    <property type="molecule type" value="Genomic_DNA"/>
</dbReference>
<protein>
    <recommendedName>
        <fullName evidence="9">GtrA-like protein domain-containing protein</fullName>
    </recommendedName>
</protein>
<comment type="similarity">
    <text evidence="2">Belongs to the SURF4 family.</text>
</comment>
<evidence type="ECO:0000313" key="7">
    <source>
        <dbReference type="EMBL" id="KMP04170.1"/>
    </source>
</evidence>
<feature type="transmembrane region" description="Helical" evidence="6">
    <location>
        <begin position="14"/>
        <end position="34"/>
    </location>
</feature>
<keyword evidence="4 6" id="KW-1133">Transmembrane helix</keyword>
<dbReference type="GO" id="GO:0016020">
    <property type="term" value="C:membrane"/>
    <property type="evidence" value="ECO:0007669"/>
    <property type="project" value="UniProtKB-SubCell"/>
</dbReference>
<comment type="subcellular location">
    <subcellularLocation>
        <location evidence="1">Membrane</location>
        <topology evidence="1">Multi-pass membrane protein</topology>
    </subcellularLocation>
</comment>
<keyword evidence="3 6" id="KW-0812">Transmembrane</keyword>
<evidence type="ECO:0000256" key="5">
    <source>
        <dbReference type="ARBA" id="ARBA00023136"/>
    </source>
</evidence>
<dbReference type="Pfam" id="PF02077">
    <property type="entry name" value="SURF4"/>
    <property type="match status" value="1"/>
</dbReference>
<evidence type="ECO:0000313" key="8">
    <source>
        <dbReference type="Proteomes" id="UP000054565"/>
    </source>
</evidence>
<gene>
    <name evidence="7" type="ORF">CIRG_03861</name>
</gene>
<organism evidence="7 8">
    <name type="scientific">Coccidioides immitis RMSCC 2394</name>
    <dbReference type="NCBI Taxonomy" id="404692"/>
    <lineage>
        <taxon>Eukaryota</taxon>
        <taxon>Fungi</taxon>
        <taxon>Dikarya</taxon>
        <taxon>Ascomycota</taxon>
        <taxon>Pezizomycotina</taxon>
        <taxon>Eurotiomycetes</taxon>
        <taxon>Eurotiomycetidae</taxon>
        <taxon>Onygenales</taxon>
        <taxon>Onygenaceae</taxon>
        <taxon>Coccidioides</taxon>
    </lineage>
</organism>
<evidence type="ECO:0000256" key="2">
    <source>
        <dbReference type="ARBA" id="ARBA00006945"/>
    </source>
</evidence>
<dbReference type="Proteomes" id="UP000054565">
    <property type="component" value="Unassembled WGS sequence"/>
</dbReference>